<dbReference type="CDD" id="cd06261">
    <property type="entry name" value="TM_PBP2"/>
    <property type="match status" value="1"/>
</dbReference>
<dbReference type="AlphaFoldDB" id="A0A366MR25"/>
<comment type="subcellular location">
    <subcellularLocation>
        <location evidence="1 7">Cell membrane</location>
        <topology evidence="1 7">Multi-pass membrane protein</topology>
    </subcellularLocation>
</comment>
<feature type="transmembrane region" description="Helical" evidence="7">
    <location>
        <begin position="191"/>
        <end position="220"/>
    </location>
</feature>
<dbReference type="NCBIfam" id="NF045473">
    <property type="entry name" value="Opp1C"/>
    <property type="match status" value="1"/>
</dbReference>
<keyword evidence="4 7" id="KW-0812">Transmembrane</keyword>
<feature type="transmembrane region" description="Helical" evidence="7">
    <location>
        <begin position="120"/>
        <end position="143"/>
    </location>
</feature>
<dbReference type="EMBL" id="PDKB01000012">
    <property type="protein sequence ID" value="RBQ28741.1"/>
    <property type="molecule type" value="Genomic_DNA"/>
</dbReference>
<evidence type="ECO:0000256" key="3">
    <source>
        <dbReference type="ARBA" id="ARBA00022475"/>
    </source>
</evidence>
<accession>A0A366MR25</accession>
<dbReference type="GO" id="GO:0005886">
    <property type="term" value="C:plasma membrane"/>
    <property type="evidence" value="ECO:0007669"/>
    <property type="project" value="UniProtKB-SubCell"/>
</dbReference>
<dbReference type="Proteomes" id="UP000252669">
    <property type="component" value="Unassembled WGS sequence"/>
</dbReference>
<evidence type="ECO:0000313" key="9">
    <source>
        <dbReference type="EMBL" id="RBQ28741.1"/>
    </source>
</evidence>
<evidence type="ECO:0000256" key="1">
    <source>
        <dbReference type="ARBA" id="ARBA00004651"/>
    </source>
</evidence>
<keyword evidence="5 7" id="KW-1133">Transmembrane helix</keyword>
<dbReference type="Pfam" id="PF12911">
    <property type="entry name" value="OppC_N"/>
    <property type="match status" value="1"/>
</dbReference>
<evidence type="ECO:0000256" key="2">
    <source>
        <dbReference type="ARBA" id="ARBA00022448"/>
    </source>
</evidence>
<dbReference type="OrthoDB" id="9783218at2"/>
<dbReference type="RefSeq" id="WP_113894667.1">
    <property type="nucleotide sequence ID" value="NZ_JANJGA010000012.1"/>
</dbReference>
<dbReference type="SUPFAM" id="SSF161098">
    <property type="entry name" value="MetI-like"/>
    <property type="match status" value="1"/>
</dbReference>
<gene>
    <name evidence="9" type="ORF">CRU91_07795</name>
</gene>
<keyword evidence="3" id="KW-1003">Cell membrane</keyword>
<evidence type="ECO:0000256" key="7">
    <source>
        <dbReference type="RuleBase" id="RU363032"/>
    </source>
</evidence>
<evidence type="ECO:0000256" key="5">
    <source>
        <dbReference type="ARBA" id="ARBA00022989"/>
    </source>
</evidence>
<keyword evidence="10" id="KW-1185">Reference proteome</keyword>
<dbReference type="InterPro" id="IPR025966">
    <property type="entry name" value="OppC_N"/>
</dbReference>
<comment type="similarity">
    <text evidence="7">Belongs to the binding-protein-dependent transport system permease family.</text>
</comment>
<comment type="caution">
    <text evidence="9">The sequence shown here is derived from an EMBL/GenBank/DDBJ whole genome shotgun (WGS) entry which is preliminary data.</text>
</comment>
<evidence type="ECO:0000259" key="8">
    <source>
        <dbReference type="PROSITE" id="PS50928"/>
    </source>
</evidence>
<sequence>MIKKLLKDKLAIVSLSIIFLVIILGIFAPFVAINDPLEPNLTNKFASYSLEYPLGTDHLGRCVFSRLIYGIHPTIFLAFLTMFITIFLGVIFGLIAGYFEKIENFILRVCDIMLSFPNELLIIAIVGILGVGIENIIIATIIAKFAWYTRMTYSFVLEYKNKNYVLFSKTIGIPSNKILRKHLLPSISSDIVVLATIDTGWVILSISALSFLGLGIQAPTPEWGMMLNEAKNMLSIEPSLMFPAGLSILIVVASFNFLGDSLRDAFDTKHNKRFDK</sequence>
<dbReference type="PANTHER" id="PTHR43386:SF1">
    <property type="entry name" value="D,D-DIPEPTIDE TRANSPORT SYSTEM PERMEASE PROTEIN DDPC-RELATED"/>
    <property type="match status" value="1"/>
</dbReference>
<dbReference type="InterPro" id="IPR035906">
    <property type="entry name" value="MetI-like_sf"/>
</dbReference>
<protein>
    <submittedName>
        <fullName evidence="9">Nickel ABC transporter permease subunit NikC</fullName>
    </submittedName>
</protein>
<evidence type="ECO:0000256" key="4">
    <source>
        <dbReference type="ARBA" id="ARBA00022692"/>
    </source>
</evidence>
<dbReference type="GO" id="GO:0055085">
    <property type="term" value="P:transmembrane transport"/>
    <property type="evidence" value="ECO:0007669"/>
    <property type="project" value="InterPro"/>
</dbReference>
<feature type="domain" description="ABC transmembrane type-1" evidence="8">
    <location>
        <begin position="71"/>
        <end position="259"/>
    </location>
</feature>
<dbReference type="PANTHER" id="PTHR43386">
    <property type="entry name" value="OLIGOPEPTIDE TRANSPORT SYSTEM PERMEASE PROTEIN APPC"/>
    <property type="match status" value="1"/>
</dbReference>
<feature type="transmembrane region" description="Helical" evidence="7">
    <location>
        <begin position="75"/>
        <end position="99"/>
    </location>
</feature>
<dbReference type="Pfam" id="PF00528">
    <property type="entry name" value="BPD_transp_1"/>
    <property type="match status" value="1"/>
</dbReference>
<name>A0A366MR25_9BACT</name>
<evidence type="ECO:0000313" key="10">
    <source>
        <dbReference type="Proteomes" id="UP000252669"/>
    </source>
</evidence>
<feature type="transmembrane region" description="Helical" evidence="7">
    <location>
        <begin position="240"/>
        <end position="259"/>
    </location>
</feature>
<evidence type="ECO:0000256" key="6">
    <source>
        <dbReference type="ARBA" id="ARBA00023136"/>
    </source>
</evidence>
<keyword evidence="2 7" id="KW-0813">Transport</keyword>
<dbReference type="InterPro" id="IPR050366">
    <property type="entry name" value="BP-dependent_transpt_permease"/>
</dbReference>
<proteinExistence type="inferred from homology"/>
<dbReference type="PROSITE" id="PS50928">
    <property type="entry name" value="ABC_TM1"/>
    <property type="match status" value="1"/>
</dbReference>
<feature type="transmembrane region" description="Helical" evidence="7">
    <location>
        <begin position="12"/>
        <end position="33"/>
    </location>
</feature>
<dbReference type="Gene3D" id="1.10.3720.10">
    <property type="entry name" value="MetI-like"/>
    <property type="match status" value="1"/>
</dbReference>
<dbReference type="InterPro" id="IPR000515">
    <property type="entry name" value="MetI-like"/>
</dbReference>
<dbReference type="InterPro" id="IPR053474">
    <property type="entry name" value="Staphylopine_ABC_permease"/>
</dbReference>
<reference evidence="9 10" key="1">
    <citation type="submission" date="2017-10" db="EMBL/GenBank/DDBJ databases">
        <title>Genomics of the genus Arcobacter.</title>
        <authorList>
            <person name="Perez-Cataluna A."/>
            <person name="Figueras M.J."/>
        </authorList>
    </citation>
    <scope>NUCLEOTIDE SEQUENCE [LARGE SCALE GENOMIC DNA]</scope>
    <source>
        <strain evidence="9 10">CECT 9230</strain>
    </source>
</reference>
<organism evidence="9 10">
    <name type="scientific">Aliarcobacter vitoriensis</name>
    <dbReference type="NCBI Taxonomy" id="2011099"/>
    <lineage>
        <taxon>Bacteria</taxon>
        <taxon>Pseudomonadati</taxon>
        <taxon>Campylobacterota</taxon>
        <taxon>Epsilonproteobacteria</taxon>
        <taxon>Campylobacterales</taxon>
        <taxon>Arcobacteraceae</taxon>
        <taxon>Aliarcobacter</taxon>
    </lineage>
</organism>
<keyword evidence="6 7" id="KW-0472">Membrane</keyword>